<keyword evidence="3" id="KW-1185">Reference proteome</keyword>
<comment type="caution">
    <text evidence="2">The sequence shown here is derived from an EMBL/GenBank/DDBJ whole genome shotgun (WGS) entry which is preliminary data.</text>
</comment>
<feature type="compositionally biased region" description="Basic and acidic residues" evidence="1">
    <location>
        <begin position="1"/>
        <end position="25"/>
    </location>
</feature>
<gene>
    <name evidence="2" type="ORF">EYF80_059639</name>
</gene>
<sequence length="247" mass="27019">MQSAETRGHETRGRGARHARPDLLSRGEPLPGSRDLGSEEQRHAERLLITPPCGTKTPPCGTKTPPCGTKGPKEITLTENGATRERDVRDASLNPTAAARRTSPCFQQGGSRDTPVSELIKDTIQLHEKLQDQERPRTAELRADEQRQSVKVAQMKAAFDSAQKAPDKAVERKPSVRRGGGASRQGGHRAPSGSGRGRNPEDPQGKKVGEERLGVVPPHPSPLTPLTHRPTRPRVSSYRRKCTRELK</sequence>
<feature type="compositionally biased region" description="Basic residues" evidence="1">
    <location>
        <begin position="229"/>
        <end position="247"/>
    </location>
</feature>
<dbReference type="Proteomes" id="UP000314294">
    <property type="component" value="Unassembled WGS sequence"/>
</dbReference>
<feature type="compositionally biased region" description="Basic and acidic residues" evidence="1">
    <location>
        <begin position="198"/>
        <end position="213"/>
    </location>
</feature>
<evidence type="ECO:0000313" key="2">
    <source>
        <dbReference type="EMBL" id="TNN30210.1"/>
    </source>
</evidence>
<feature type="compositionally biased region" description="Basic and acidic residues" evidence="1">
    <location>
        <begin position="119"/>
        <end position="148"/>
    </location>
</feature>
<feature type="region of interest" description="Disordered" evidence="1">
    <location>
        <begin position="1"/>
        <end position="247"/>
    </location>
</feature>
<evidence type="ECO:0000313" key="3">
    <source>
        <dbReference type="Proteomes" id="UP000314294"/>
    </source>
</evidence>
<dbReference type="OrthoDB" id="8746513at2759"/>
<proteinExistence type="predicted"/>
<feature type="compositionally biased region" description="Basic and acidic residues" evidence="1">
    <location>
        <begin position="165"/>
        <end position="174"/>
    </location>
</feature>
<dbReference type="AlphaFoldDB" id="A0A4Z2ENP1"/>
<reference evidence="2 3" key="1">
    <citation type="submission" date="2019-03" db="EMBL/GenBank/DDBJ databases">
        <title>First draft genome of Liparis tanakae, snailfish: a comprehensive survey of snailfish specific genes.</title>
        <authorList>
            <person name="Kim W."/>
            <person name="Song I."/>
            <person name="Jeong J.-H."/>
            <person name="Kim D."/>
            <person name="Kim S."/>
            <person name="Ryu S."/>
            <person name="Song J.Y."/>
            <person name="Lee S.K."/>
        </authorList>
    </citation>
    <scope>NUCLEOTIDE SEQUENCE [LARGE SCALE GENOMIC DNA]</scope>
    <source>
        <tissue evidence="2">Muscle</tissue>
    </source>
</reference>
<dbReference type="EMBL" id="SRLO01004746">
    <property type="protein sequence ID" value="TNN30210.1"/>
    <property type="molecule type" value="Genomic_DNA"/>
</dbReference>
<name>A0A4Z2ENP1_9TELE</name>
<organism evidence="2 3">
    <name type="scientific">Liparis tanakae</name>
    <name type="common">Tanaka's snailfish</name>
    <dbReference type="NCBI Taxonomy" id="230148"/>
    <lineage>
        <taxon>Eukaryota</taxon>
        <taxon>Metazoa</taxon>
        <taxon>Chordata</taxon>
        <taxon>Craniata</taxon>
        <taxon>Vertebrata</taxon>
        <taxon>Euteleostomi</taxon>
        <taxon>Actinopterygii</taxon>
        <taxon>Neopterygii</taxon>
        <taxon>Teleostei</taxon>
        <taxon>Neoteleostei</taxon>
        <taxon>Acanthomorphata</taxon>
        <taxon>Eupercaria</taxon>
        <taxon>Perciformes</taxon>
        <taxon>Cottioidei</taxon>
        <taxon>Cottales</taxon>
        <taxon>Liparidae</taxon>
        <taxon>Liparis</taxon>
    </lineage>
</organism>
<accession>A0A4Z2ENP1</accession>
<feature type="compositionally biased region" description="Low complexity" evidence="1">
    <location>
        <begin position="50"/>
        <end position="70"/>
    </location>
</feature>
<protein>
    <submittedName>
        <fullName evidence="2">Uncharacterized protein</fullName>
    </submittedName>
</protein>
<evidence type="ECO:0000256" key="1">
    <source>
        <dbReference type="SAM" id="MobiDB-lite"/>
    </source>
</evidence>
<feature type="compositionally biased region" description="Basic and acidic residues" evidence="1">
    <location>
        <begin position="36"/>
        <end position="46"/>
    </location>
</feature>